<organism evidence="1">
    <name type="scientific">uncultured Citrobacter sp</name>
    <dbReference type="NCBI Taxonomy" id="200446"/>
    <lineage>
        <taxon>Bacteria</taxon>
        <taxon>Pseudomonadati</taxon>
        <taxon>Pseudomonadota</taxon>
        <taxon>Gammaproteobacteria</taxon>
        <taxon>Enterobacterales</taxon>
        <taxon>Enterobacteriaceae</taxon>
        <taxon>Citrobacter</taxon>
        <taxon>environmental samples</taxon>
    </lineage>
</organism>
<accession>A0A212ICG8</accession>
<sequence>MSRVSLIKLIHVARRNLQLDDDTYRSVLMRVTGKQSCRDLRVSQLEDVLKTLEDKGFRRTRPRSQARRHRETDITAKVRSIWRQMHLDGFIRDGSDTALDTFVAKMTVRTNKGKGIASLAWCRGDNLLMVLESLKQWHLREMTEALSPRDLAFQDNRGYDAINSLYSSKVRKVRT</sequence>
<evidence type="ECO:0000313" key="2">
    <source>
        <dbReference type="EMBL" id="SBV65232.1"/>
    </source>
</evidence>
<dbReference type="EMBL" id="FLUB01000018">
    <property type="protein sequence ID" value="SBV65232.1"/>
    <property type="molecule type" value="Genomic_DNA"/>
</dbReference>
<dbReference type="RefSeq" id="WP_288216093.1">
    <property type="nucleotide sequence ID" value="NZ_LT598670.1"/>
</dbReference>
<gene>
    <name evidence="1" type="ORF">KL86CIT2_360033</name>
    <name evidence="2" type="ORF">KM92CIT3_60263</name>
</gene>
<dbReference type="EMBL" id="FLUA01000034">
    <property type="protein sequence ID" value="SBV64444.1"/>
    <property type="molecule type" value="Genomic_DNA"/>
</dbReference>
<evidence type="ECO:0000313" key="1">
    <source>
        <dbReference type="EMBL" id="SBV64444.1"/>
    </source>
</evidence>
<dbReference type="InterPro" id="IPR009363">
    <property type="entry name" value="Phage_Mu_Gp16"/>
</dbReference>
<dbReference type="Pfam" id="PF06252">
    <property type="entry name" value="GemA"/>
    <property type="match status" value="1"/>
</dbReference>
<reference evidence="1" key="1">
    <citation type="submission" date="2016-04" db="EMBL/GenBank/DDBJ databases">
        <authorList>
            <person name="Evans L.H."/>
            <person name="Alamgir A."/>
            <person name="Owens N."/>
            <person name="Weber N.D."/>
            <person name="Virtaneva K."/>
            <person name="Barbian K."/>
            <person name="Babar A."/>
            <person name="Rosenke K."/>
        </authorList>
    </citation>
    <scope>NUCLEOTIDE SEQUENCE</scope>
    <source>
        <strain evidence="1">86-2</strain>
        <strain evidence="2">92-3</strain>
    </source>
</reference>
<dbReference type="AlphaFoldDB" id="A0A212ICG8"/>
<proteinExistence type="predicted"/>
<name>A0A212ICG8_9ENTR</name>
<protein>
    <submittedName>
        <fullName evidence="2">Protein gp16</fullName>
    </submittedName>
</protein>